<dbReference type="AlphaFoldDB" id="B7Q9H0"/>
<reference evidence="5" key="1">
    <citation type="submission" date="2008-03" db="EMBL/GenBank/DDBJ databases">
        <title>Annotation of Ixodes scapularis.</title>
        <authorList>
            <consortium name="Ixodes scapularis Genome Project Consortium"/>
            <person name="Caler E."/>
            <person name="Hannick L.I."/>
            <person name="Bidwell S."/>
            <person name="Joardar V."/>
            <person name="Thiagarajan M."/>
            <person name="Amedeo P."/>
            <person name="Galinsky K.J."/>
            <person name="Schobel S."/>
            <person name="Inman J."/>
            <person name="Hostetler J."/>
            <person name="Miller J."/>
            <person name="Hammond M."/>
            <person name="Megy K."/>
            <person name="Lawson D."/>
            <person name="Kodira C."/>
            <person name="Sutton G."/>
            <person name="Meyer J."/>
            <person name="Hill C.A."/>
            <person name="Birren B."/>
            <person name="Nene V."/>
            <person name="Collins F."/>
            <person name="Alarcon-Chaidez F."/>
            <person name="Wikel S."/>
            <person name="Strausberg R."/>
        </authorList>
    </citation>
    <scope>NUCLEOTIDE SEQUENCE [LARGE SCALE GENOMIC DNA]</scope>
    <source>
        <strain evidence="5">Wikel colony</strain>
    </source>
</reference>
<dbReference type="PhylomeDB" id="B7Q9H0"/>
<evidence type="ECO:0000313" key="5">
    <source>
        <dbReference type="EMBL" id="EEC15492.1"/>
    </source>
</evidence>
<feature type="non-terminal residue" evidence="5">
    <location>
        <position position="223"/>
    </location>
</feature>
<gene>
    <name evidence="5" type="ORF">IscW_ISCW011845</name>
</gene>
<name>B7Q9H0_IXOSC</name>
<accession>B7Q9H0</accession>
<comment type="cofactor">
    <cofactor evidence="1">
        <name>a divalent metal cation</name>
        <dbReference type="ChEBI" id="CHEBI:60240"/>
    </cofactor>
</comment>
<dbReference type="PANTHER" id="PTHR23080:SF143">
    <property type="entry name" value="SI:DKEY-56D12.4"/>
    <property type="match status" value="1"/>
</dbReference>
<dbReference type="EMBL" id="DS889128">
    <property type="protein sequence ID" value="EEC15492.1"/>
    <property type="molecule type" value="Genomic_DNA"/>
</dbReference>
<evidence type="ECO:0000259" key="4">
    <source>
        <dbReference type="Pfam" id="PF13613"/>
    </source>
</evidence>
<dbReference type="PANTHER" id="PTHR23080">
    <property type="entry name" value="THAP DOMAIN PROTEIN"/>
    <property type="match status" value="1"/>
</dbReference>
<organism>
    <name type="scientific">Ixodes scapularis</name>
    <name type="common">Black-legged tick</name>
    <name type="synonym">Deer tick</name>
    <dbReference type="NCBI Taxonomy" id="6945"/>
    <lineage>
        <taxon>Eukaryota</taxon>
        <taxon>Metazoa</taxon>
        <taxon>Ecdysozoa</taxon>
        <taxon>Arthropoda</taxon>
        <taxon>Chelicerata</taxon>
        <taxon>Arachnida</taxon>
        <taxon>Acari</taxon>
        <taxon>Parasitiformes</taxon>
        <taxon>Ixodida</taxon>
        <taxon>Ixodoidea</taxon>
        <taxon>Ixodidae</taxon>
        <taxon>Ixodinae</taxon>
        <taxon>Ixodes</taxon>
    </lineage>
</organism>
<evidence type="ECO:0000256" key="1">
    <source>
        <dbReference type="ARBA" id="ARBA00001968"/>
    </source>
</evidence>
<dbReference type="HOGENOM" id="CLU_025643_2_1_1"/>
<dbReference type="GO" id="GO:0046872">
    <property type="term" value="F:metal ion binding"/>
    <property type="evidence" value="ECO:0007669"/>
    <property type="project" value="UniProtKB-KW"/>
</dbReference>
<dbReference type="STRING" id="6945.B7Q9H0"/>
<keyword evidence="2" id="KW-0479">Metal-binding</keyword>
<evidence type="ECO:0000259" key="3">
    <source>
        <dbReference type="Pfam" id="PF13359"/>
    </source>
</evidence>
<sequence>VYTGIPQSSFTALLNLIDRFDLSYYSGTNVFRLSQADQLLLCLTRLKLAVLDDDLAVRFGVSHTTVQNVFMTFLHVLYEILYEGIMVPKFPTTRYLGTDMPASFKDFPNCRASIDCSELEIEVPRGSIVTQSVTFSNYKSRNTVKSLVAVALNGAIIFTSECYLGSTSDREVVKDSAILAQCTPEDLILADKGFAIFDLMPGRVSLNIPPFLRGRRQFINDEV</sequence>
<dbReference type="InterPro" id="IPR027806">
    <property type="entry name" value="HARBI1_dom"/>
</dbReference>
<protein>
    <submittedName>
        <fullName evidence="5">Uncharacterized protein</fullName>
    </submittedName>
</protein>
<proteinExistence type="predicted"/>
<feature type="domain" description="DDE Tnp4" evidence="3">
    <location>
        <begin position="114"/>
        <end position="201"/>
    </location>
</feature>
<dbReference type="Pfam" id="PF13359">
    <property type="entry name" value="DDE_Tnp_4"/>
    <property type="match status" value="1"/>
</dbReference>
<dbReference type="OrthoDB" id="7331812at2759"/>
<dbReference type="PaxDb" id="6945-B7Q9H0"/>
<dbReference type="VEuPathDB" id="VectorBase:ISCI001536"/>
<dbReference type="VEuPathDB" id="VectorBase:ISCW011845"/>
<feature type="domain" description="Transposase Helix-turn-helix" evidence="4">
    <location>
        <begin position="32"/>
        <end position="81"/>
    </location>
</feature>
<dbReference type="Pfam" id="PF13613">
    <property type="entry name" value="HTH_Tnp_4"/>
    <property type="match status" value="1"/>
</dbReference>
<feature type="non-terminal residue" evidence="5">
    <location>
        <position position="1"/>
    </location>
</feature>
<dbReference type="InterPro" id="IPR027805">
    <property type="entry name" value="Transposase_HTH_dom"/>
</dbReference>
<evidence type="ECO:0000256" key="2">
    <source>
        <dbReference type="ARBA" id="ARBA00022723"/>
    </source>
</evidence>
<dbReference type="VEuPathDB" id="VectorBase:ISCP_001243"/>